<dbReference type="PANTHER" id="PTHR10457">
    <property type="entry name" value="MEVALONATE KINASE/GALACTOKINASE"/>
    <property type="match status" value="1"/>
</dbReference>
<name>A0A7R8W4E3_9CRUS</name>
<dbReference type="InterPro" id="IPR020568">
    <property type="entry name" value="Ribosomal_Su5_D2-typ_SF"/>
</dbReference>
<dbReference type="AlphaFoldDB" id="A0A7R8W4E3"/>
<dbReference type="EMBL" id="OB660420">
    <property type="protein sequence ID" value="CAD7224687.1"/>
    <property type="molecule type" value="Genomic_DNA"/>
</dbReference>
<dbReference type="Pfam" id="PF10509">
    <property type="entry name" value="GalKase_gal_bdg"/>
    <property type="match status" value="1"/>
</dbReference>
<sequence length="463" mass="51646">MHAPRIYDLSLCENDERFSTLSRFHESTFGCKPEFIVFAPGRVNLIGEHVDYSGYSVLPMAIRQAVLLGISAQRGVELEFHFRNIDDVKYPGKKVAVSNLVIDPCNRKWHDYLICGIRAILEEFKFVEPSQAFDCSVLSDIPPAAGLSSSSALVCAAALATLYFYKHKASKLTLSKLCASGERWVGTEGGGMDQAICFLGEEGQAQWIEFDPLKCTPVVLPEGATFVVAHSRVEIEKATTVIYNTRVVECRLASLVLAHAQKLELPYIRTLLDVEKKLGWGLSAMKALVKEVLHEHPYTKAEICSILHLTEEQVDVLYLNREVREAGIKEFKLYQRALHVYQEADRVLSFFTACELVEGAVVEPKAVLERLGKLMSASHVSCRDLYECSHPQLDNLVRLLKPFSYGARMTGAGWGGCVVALVKKDQVDACFMELKETFYDGNQALFDRLVFVSPPSKGACIYT</sequence>
<dbReference type="OrthoDB" id="187738at2759"/>
<dbReference type="SUPFAM" id="SSF55060">
    <property type="entry name" value="GHMP Kinase, C-terminal domain"/>
    <property type="match status" value="1"/>
</dbReference>
<dbReference type="PROSITE" id="PS00627">
    <property type="entry name" value="GHMP_KINASES_ATP"/>
    <property type="match status" value="1"/>
</dbReference>
<feature type="domain" description="Galactokinase N-terminal" evidence="8">
    <location>
        <begin position="25"/>
        <end position="70"/>
    </location>
</feature>
<dbReference type="InterPro" id="IPR000705">
    <property type="entry name" value="Galactokinase"/>
</dbReference>
<keyword evidence="4" id="KW-0418">Kinase</keyword>
<dbReference type="PRINTS" id="PR00473">
    <property type="entry name" value="GALCTOKINASE"/>
</dbReference>
<feature type="domain" description="GHMP kinase C-terminal" evidence="7">
    <location>
        <begin position="368"/>
        <end position="439"/>
    </location>
</feature>
<dbReference type="GO" id="GO:0004335">
    <property type="term" value="F:galactokinase activity"/>
    <property type="evidence" value="ECO:0007669"/>
    <property type="project" value="InterPro"/>
</dbReference>
<protein>
    <submittedName>
        <fullName evidence="9">Uncharacterized protein</fullName>
    </submittedName>
</protein>
<dbReference type="Gene3D" id="1.20.1440.340">
    <property type="match status" value="1"/>
</dbReference>
<keyword evidence="5" id="KW-0067">ATP-binding</keyword>
<evidence type="ECO:0000256" key="3">
    <source>
        <dbReference type="ARBA" id="ARBA00022741"/>
    </source>
</evidence>
<evidence type="ECO:0000259" key="8">
    <source>
        <dbReference type="Pfam" id="PF10509"/>
    </source>
</evidence>
<reference evidence="9" key="1">
    <citation type="submission" date="2020-11" db="EMBL/GenBank/DDBJ databases">
        <authorList>
            <person name="Tran Van P."/>
        </authorList>
    </citation>
    <scope>NUCLEOTIDE SEQUENCE</scope>
</reference>
<dbReference type="PRINTS" id="PR00959">
    <property type="entry name" value="MEVGALKINASE"/>
</dbReference>
<evidence type="ECO:0000256" key="4">
    <source>
        <dbReference type="ARBA" id="ARBA00022777"/>
    </source>
</evidence>
<dbReference type="InterPro" id="IPR014721">
    <property type="entry name" value="Ribsml_uS5_D2-typ_fold_subgr"/>
</dbReference>
<dbReference type="GO" id="GO:0005829">
    <property type="term" value="C:cytosol"/>
    <property type="evidence" value="ECO:0007669"/>
    <property type="project" value="TreeGrafter"/>
</dbReference>
<dbReference type="PANTHER" id="PTHR10457:SF7">
    <property type="entry name" value="GALACTOKINASE-RELATED"/>
    <property type="match status" value="1"/>
</dbReference>
<dbReference type="SUPFAM" id="SSF54211">
    <property type="entry name" value="Ribosomal protein S5 domain 2-like"/>
    <property type="match status" value="1"/>
</dbReference>
<dbReference type="Pfam" id="PF08544">
    <property type="entry name" value="GHMP_kinases_C"/>
    <property type="match status" value="1"/>
</dbReference>
<evidence type="ECO:0000313" key="9">
    <source>
        <dbReference type="EMBL" id="CAD7224687.1"/>
    </source>
</evidence>
<organism evidence="9">
    <name type="scientific">Cyprideis torosa</name>
    <dbReference type="NCBI Taxonomy" id="163714"/>
    <lineage>
        <taxon>Eukaryota</taxon>
        <taxon>Metazoa</taxon>
        <taxon>Ecdysozoa</taxon>
        <taxon>Arthropoda</taxon>
        <taxon>Crustacea</taxon>
        <taxon>Oligostraca</taxon>
        <taxon>Ostracoda</taxon>
        <taxon>Podocopa</taxon>
        <taxon>Podocopida</taxon>
        <taxon>Cytherocopina</taxon>
        <taxon>Cytheroidea</taxon>
        <taxon>Cytherideidae</taxon>
        <taxon>Cyprideis</taxon>
    </lineage>
</organism>
<dbReference type="InterPro" id="IPR036554">
    <property type="entry name" value="GHMP_kinase_C_sf"/>
</dbReference>
<dbReference type="Pfam" id="PF00288">
    <property type="entry name" value="GHMP_kinases_N"/>
    <property type="match status" value="1"/>
</dbReference>
<dbReference type="Gene3D" id="3.30.230.10">
    <property type="match status" value="1"/>
</dbReference>
<dbReference type="PIRSF" id="PIRSF000530">
    <property type="entry name" value="Galactokinase"/>
    <property type="match status" value="1"/>
</dbReference>
<dbReference type="GO" id="GO:0006012">
    <property type="term" value="P:galactose metabolic process"/>
    <property type="evidence" value="ECO:0007669"/>
    <property type="project" value="InterPro"/>
</dbReference>
<dbReference type="Gene3D" id="3.30.70.3170">
    <property type="match status" value="1"/>
</dbReference>
<keyword evidence="3" id="KW-0547">Nucleotide-binding</keyword>
<feature type="domain" description="GHMP kinase N-terminal" evidence="6">
    <location>
        <begin position="112"/>
        <end position="200"/>
    </location>
</feature>
<dbReference type="InterPro" id="IPR019741">
    <property type="entry name" value="Galactokinase_CS"/>
</dbReference>
<evidence type="ECO:0000259" key="6">
    <source>
        <dbReference type="Pfam" id="PF00288"/>
    </source>
</evidence>
<proteinExistence type="inferred from homology"/>
<dbReference type="NCBIfam" id="TIGR00131">
    <property type="entry name" value="gal_kin"/>
    <property type="match status" value="1"/>
</dbReference>
<accession>A0A7R8W4E3</accession>
<comment type="similarity">
    <text evidence="1">Belongs to the GHMP kinase family. GalK subfamily.</text>
</comment>
<evidence type="ECO:0000256" key="2">
    <source>
        <dbReference type="ARBA" id="ARBA00022679"/>
    </source>
</evidence>
<dbReference type="InterPro" id="IPR006203">
    <property type="entry name" value="GHMP_knse_ATP-bd_CS"/>
</dbReference>
<dbReference type="InterPro" id="IPR006204">
    <property type="entry name" value="GHMP_kinase_N_dom"/>
</dbReference>
<dbReference type="GO" id="GO:0005524">
    <property type="term" value="F:ATP binding"/>
    <property type="evidence" value="ECO:0007669"/>
    <property type="project" value="UniProtKB-KW"/>
</dbReference>
<keyword evidence="2" id="KW-0808">Transferase</keyword>
<evidence type="ECO:0000259" key="7">
    <source>
        <dbReference type="Pfam" id="PF08544"/>
    </source>
</evidence>
<evidence type="ECO:0000256" key="5">
    <source>
        <dbReference type="ARBA" id="ARBA00022840"/>
    </source>
</evidence>
<dbReference type="InterPro" id="IPR019539">
    <property type="entry name" value="GalKase_N"/>
</dbReference>
<dbReference type="PROSITE" id="PS00106">
    <property type="entry name" value="GALACTOKINASE"/>
    <property type="match status" value="1"/>
</dbReference>
<dbReference type="InterPro" id="IPR006206">
    <property type="entry name" value="Mevalonate/galactokinase"/>
</dbReference>
<dbReference type="InterPro" id="IPR013750">
    <property type="entry name" value="GHMP_kinase_C_dom"/>
</dbReference>
<evidence type="ECO:0000256" key="1">
    <source>
        <dbReference type="ARBA" id="ARBA00006566"/>
    </source>
</evidence>
<gene>
    <name evidence="9" type="ORF">CTOB1V02_LOCUS2642</name>
</gene>